<dbReference type="Pfam" id="PF21044">
    <property type="entry name" value="CIP2A_N"/>
    <property type="match status" value="1"/>
</dbReference>
<evidence type="ECO:0000259" key="2">
    <source>
        <dbReference type="Pfam" id="PF21044"/>
    </source>
</evidence>
<dbReference type="InterPro" id="IPR042510">
    <property type="entry name" value="CIP2A"/>
</dbReference>
<keyword evidence="1" id="KW-0175">Coiled coil</keyword>
<evidence type="ECO:0000256" key="1">
    <source>
        <dbReference type="SAM" id="Coils"/>
    </source>
</evidence>
<gene>
    <name evidence="3" type="ORF">TELCIR_10745</name>
</gene>
<name>A0A2G9UB79_TELCI</name>
<dbReference type="Proteomes" id="UP000230423">
    <property type="component" value="Unassembled WGS sequence"/>
</dbReference>
<dbReference type="AlphaFoldDB" id="A0A2G9UB79"/>
<evidence type="ECO:0000313" key="4">
    <source>
        <dbReference type="Proteomes" id="UP000230423"/>
    </source>
</evidence>
<proteinExistence type="predicted"/>
<sequence length="455" mass="51116">MEWMPYCIAILCNLARRSKSVCSRIKKSTSYKAFSRRVIKLLSHDSRIVVVSSLVLVGYLEEKVRDMVYCSQNIHETFQCVFNVLIMGDSECLMTRHVASDLLRRLVVSETQTVYDVLLAFCSLPQLCSPVCSAVLSCPPTEARLTTPLLAVAATVAIPIENAVLPEMPLKALRLLTFLVKEKLDVGEHIADVIAPEQVLSLVDTAVKTSIETSKPEIIHQCRLITEGLRLAEGDFPFSKDIWSIAGEYMEFVLIWDSDGWMFTVCTADEDLRNGLLDVTTAALCAHISETQLITNPIVVFMEKPPSQRTEKAAEWGVHGVAVVLELLRLLASLKDFSKLHKDQYWRSLKVKDAKLSEVLSAYEKKILLMEMARVRSLVSDCEALREKNEATTKELEAMRKLFDEKSAAMQAELARVVQERDDLASEISQEREVVVSANKLADDLKKKLEMLVSF</sequence>
<protein>
    <recommendedName>
        <fullName evidence="2">CIP2A N-terminal domain-containing protein</fullName>
    </recommendedName>
</protein>
<evidence type="ECO:0000313" key="3">
    <source>
        <dbReference type="EMBL" id="PIO67497.1"/>
    </source>
</evidence>
<dbReference type="EMBL" id="KZ347560">
    <property type="protein sequence ID" value="PIO67497.1"/>
    <property type="molecule type" value="Genomic_DNA"/>
</dbReference>
<organism evidence="3 4">
    <name type="scientific">Teladorsagia circumcincta</name>
    <name type="common">Brown stomach worm</name>
    <name type="synonym">Ostertagia circumcincta</name>
    <dbReference type="NCBI Taxonomy" id="45464"/>
    <lineage>
        <taxon>Eukaryota</taxon>
        <taxon>Metazoa</taxon>
        <taxon>Ecdysozoa</taxon>
        <taxon>Nematoda</taxon>
        <taxon>Chromadorea</taxon>
        <taxon>Rhabditida</taxon>
        <taxon>Rhabditina</taxon>
        <taxon>Rhabditomorpha</taxon>
        <taxon>Strongyloidea</taxon>
        <taxon>Trichostrongylidae</taxon>
        <taxon>Teladorsagia</taxon>
    </lineage>
</organism>
<dbReference type="PANTHER" id="PTHR23161">
    <property type="entry name" value="PROTEIN CIP2A"/>
    <property type="match status" value="1"/>
</dbReference>
<feature type="coiled-coil region" evidence="1">
    <location>
        <begin position="375"/>
        <end position="402"/>
    </location>
</feature>
<keyword evidence="4" id="KW-1185">Reference proteome</keyword>
<feature type="domain" description="CIP2A N-terminal" evidence="2">
    <location>
        <begin position="5"/>
        <end position="107"/>
    </location>
</feature>
<reference evidence="3 4" key="1">
    <citation type="submission" date="2015-09" db="EMBL/GenBank/DDBJ databases">
        <title>Draft genome of the parasitic nematode Teladorsagia circumcincta isolate WARC Sus (inbred).</title>
        <authorList>
            <person name="Mitreva M."/>
        </authorList>
    </citation>
    <scope>NUCLEOTIDE SEQUENCE [LARGE SCALE GENOMIC DNA]</scope>
    <source>
        <strain evidence="3 4">S</strain>
    </source>
</reference>
<dbReference type="PANTHER" id="PTHR23161:SF2">
    <property type="entry name" value="PROTEIN CIP2A"/>
    <property type="match status" value="1"/>
</dbReference>
<accession>A0A2G9UB79</accession>
<dbReference type="InterPro" id="IPR048701">
    <property type="entry name" value="CIP2A_N"/>
</dbReference>
<dbReference type="OrthoDB" id="73401at2759"/>